<dbReference type="GO" id="GO:0005768">
    <property type="term" value="C:endosome"/>
    <property type="evidence" value="ECO:0007669"/>
    <property type="project" value="TreeGrafter"/>
</dbReference>
<dbReference type="GO" id="GO:0030674">
    <property type="term" value="F:protein-macromolecule adaptor activity"/>
    <property type="evidence" value="ECO:0007669"/>
    <property type="project" value="TreeGrafter"/>
</dbReference>
<evidence type="ECO:0000256" key="1">
    <source>
        <dbReference type="ARBA" id="ARBA00022723"/>
    </source>
</evidence>
<evidence type="ECO:0000313" key="4">
    <source>
        <dbReference type="EMBL" id="PNG62045.1"/>
    </source>
</evidence>
<dbReference type="GO" id="GO:0008270">
    <property type="term" value="F:zinc ion binding"/>
    <property type="evidence" value="ECO:0007669"/>
    <property type="project" value="UniProtKB-KW"/>
</dbReference>
<accession>A0A2J7WEU6</accession>
<dbReference type="GO" id="GO:0006904">
    <property type="term" value="P:vesicle docking involved in exocytosis"/>
    <property type="evidence" value="ECO:0007669"/>
    <property type="project" value="TreeGrafter"/>
</dbReference>
<keyword evidence="5" id="KW-1185">Reference proteome</keyword>
<evidence type="ECO:0000313" key="5">
    <source>
        <dbReference type="Proteomes" id="UP000236333"/>
    </source>
</evidence>
<dbReference type="GO" id="GO:0007033">
    <property type="term" value="P:vacuole organization"/>
    <property type="evidence" value="ECO:0007669"/>
    <property type="project" value="TreeGrafter"/>
</dbReference>
<dbReference type="AlphaFoldDB" id="A0A2J7WEU6"/>
<dbReference type="GO" id="GO:0048284">
    <property type="term" value="P:organelle fusion"/>
    <property type="evidence" value="ECO:0007669"/>
    <property type="project" value="TreeGrafter"/>
</dbReference>
<comment type="caution">
    <text evidence="4">The sequence shown here is derived from an EMBL/GenBank/DDBJ whole genome shotgun (WGS) entry which is preliminary data.</text>
</comment>
<reference evidence="4 5" key="1">
    <citation type="journal article" date="2017" name="Mol. Biol. Evol.">
        <title>The 4-celled Tetrabaena socialis nuclear genome reveals the essential components for genetic control of cell number at the origin of multicellularity in the volvocine lineage.</title>
        <authorList>
            <person name="Featherston J."/>
            <person name="Arakaki Y."/>
            <person name="Hanschen E.R."/>
            <person name="Ferris P.J."/>
            <person name="Michod R.E."/>
            <person name="Olson B.J.S.C."/>
            <person name="Nozaki H."/>
            <person name="Durand P.M."/>
        </authorList>
    </citation>
    <scope>NUCLEOTIDE SEQUENCE [LARGE SCALE GENOMIC DNA]</scope>
    <source>
        <strain evidence="4 5">NIES-571</strain>
    </source>
</reference>
<gene>
    <name evidence="4" type="ORF">TSOC_015491</name>
</gene>
<feature type="non-terminal residue" evidence="4">
    <location>
        <position position="1"/>
    </location>
</feature>
<evidence type="ECO:0000256" key="2">
    <source>
        <dbReference type="ARBA" id="ARBA00022771"/>
    </source>
</evidence>
<dbReference type="Proteomes" id="UP000236333">
    <property type="component" value="Unassembled WGS sequence"/>
</dbReference>
<evidence type="ECO:0000256" key="3">
    <source>
        <dbReference type="ARBA" id="ARBA00022833"/>
    </source>
</evidence>
<dbReference type="OrthoDB" id="1845386at2759"/>
<feature type="non-terminal residue" evidence="4">
    <location>
        <position position="106"/>
    </location>
</feature>
<organism evidence="4 5">
    <name type="scientific">Tetrabaena socialis</name>
    <dbReference type="NCBI Taxonomy" id="47790"/>
    <lineage>
        <taxon>Eukaryota</taxon>
        <taxon>Viridiplantae</taxon>
        <taxon>Chlorophyta</taxon>
        <taxon>core chlorophytes</taxon>
        <taxon>Chlorophyceae</taxon>
        <taxon>CS clade</taxon>
        <taxon>Chlamydomonadales</taxon>
        <taxon>Tetrabaenaceae</taxon>
        <taxon>Tetrabaena</taxon>
    </lineage>
</organism>
<dbReference type="GO" id="GO:0007032">
    <property type="term" value="P:endosome organization"/>
    <property type="evidence" value="ECO:0007669"/>
    <property type="project" value="TreeGrafter"/>
</dbReference>
<keyword evidence="1" id="KW-0479">Metal-binding</keyword>
<keyword evidence="2" id="KW-0863">Zinc-finger</keyword>
<dbReference type="PANTHER" id="PTHR23323">
    <property type="entry name" value="VACUOLAR PROTEIN SORTING-ASSOCIATED PROTEIN"/>
    <property type="match status" value="1"/>
</dbReference>
<sequence length="106" mass="11176">QAAICDSLERYGAAIEGLKSDMEEATAIAEALRADIRLLGARSGVVSLTQPCTRCGRPISETAPLTSLPQGGALPPFYLFPTGSAYHVACCAAEVTELVAPQQRKR</sequence>
<proteinExistence type="predicted"/>
<protein>
    <submittedName>
        <fullName evidence="4">Vacuolar protein sorting-associated protein 18</fullName>
    </submittedName>
</protein>
<keyword evidence="3" id="KW-0862">Zinc</keyword>
<name>A0A2J7WEU6_9CHLO</name>
<dbReference type="PANTHER" id="PTHR23323:SF26">
    <property type="entry name" value="VACUOLAR PROTEIN SORTING-ASSOCIATED PROTEIN 18 HOMOLOG"/>
    <property type="match status" value="1"/>
</dbReference>
<dbReference type="GO" id="GO:0030897">
    <property type="term" value="C:HOPS complex"/>
    <property type="evidence" value="ECO:0007669"/>
    <property type="project" value="TreeGrafter"/>
</dbReference>
<dbReference type="EMBL" id="PGGS01005764">
    <property type="protein sequence ID" value="PNG62045.1"/>
    <property type="molecule type" value="Genomic_DNA"/>
</dbReference>